<evidence type="ECO:0000256" key="1">
    <source>
        <dbReference type="SAM" id="MobiDB-lite"/>
    </source>
</evidence>
<organism evidence="2 3">
    <name type="scientific">Hypholoma sublateritium (strain FD-334 SS-4)</name>
    <dbReference type="NCBI Taxonomy" id="945553"/>
    <lineage>
        <taxon>Eukaryota</taxon>
        <taxon>Fungi</taxon>
        <taxon>Dikarya</taxon>
        <taxon>Basidiomycota</taxon>
        <taxon>Agaricomycotina</taxon>
        <taxon>Agaricomycetes</taxon>
        <taxon>Agaricomycetidae</taxon>
        <taxon>Agaricales</taxon>
        <taxon>Agaricineae</taxon>
        <taxon>Strophariaceae</taxon>
        <taxon>Hypholoma</taxon>
    </lineage>
</organism>
<feature type="compositionally biased region" description="Low complexity" evidence="1">
    <location>
        <begin position="130"/>
        <end position="147"/>
    </location>
</feature>
<evidence type="ECO:0000313" key="3">
    <source>
        <dbReference type="Proteomes" id="UP000054270"/>
    </source>
</evidence>
<dbReference type="Proteomes" id="UP000054270">
    <property type="component" value="Unassembled WGS sequence"/>
</dbReference>
<dbReference type="EMBL" id="KN817537">
    <property type="protein sequence ID" value="KJA24340.1"/>
    <property type="molecule type" value="Genomic_DNA"/>
</dbReference>
<feature type="region of interest" description="Disordered" evidence="1">
    <location>
        <begin position="117"/>
        <end position="227"/>
    </location>
</feature>
<proteinExistence type="predicted"/>
<feature type="compositionally biased region" description="Pro residues" evidence="1">
    <location>
        <begin position="199"/>
        <end position="210"/>
    </location>
</feature>
<accession>A0A0D2PY48</accession>
<feature type="compositionally biased region" description="Low complexity" evidence="1">
    <location>
        <begin position="211"/>
        <end position="221"/>
    </location>
</feature>
<evidence type="ECO:0000313" key="2">
    <source>
        <dbReference type="EMBL" id="KJA24340.1"/>
    </source>
</evidence>
<sequence length="227" mass="24162">MALEPYADSLPRLTLLLTDKLTTTISSDDHDTLASFIGIFSKVNNFYTSHSGHIHPAVERAYQRLIYTLSRALDRHFPSASHQKRLLRAGDSDILLQPTFNVSEERFTELQAQVYSTSSASASRRHEAAKPTSSKPNKSAPSAPTKPRVSTARPASKAPDAPSKTTGVSSRTDPSPAGTHSSKLAPSSVPVSTRKCPAVSPPPPGSPSPAAPKSKARQASPVPLPPP</sequence>
<gene>
    <name evidence="2" type="ORF">HYPSUDRAFT_200570</name>
</gene>
<name>A0A0D2PY48_HYPSF</name>
<feature type="compositionally biased region" description="Polar residues" evidence="1">
    <location>
        <begin position="163"/>
        <end position="191"/>
    </location>
</feature>
<reference evidence="3" key="1">
    <citation type="submission" date="2014-04" db="EMBL/GenBank/DDBJ databases">
        <title>Evolutionary Origins and Diversification of the Mycorrhizal Mutualists.</title>
        <authorList>
            <consortium name="DOE Joint Genome Institute"/>
            <consortium name="Mycorrhizal Genomics Consortium"/>
            <person name="Kohler A."/>
            <person name="Kuo A."/>
            <person name="Nagy L.G."/>
            <person name="Floudas D."/>
            <person name="Copeland A."/>
            <person name="Barry K.W."/>
            <person name="Cichocki N."/>
            <person name="Veneault-Fourrey C."/>
            <person name="LaButti K."/>
            <person name="Lindquist E.A."/>
            <person name="Lipzen A."/>
            <person name="Lundell T."/>
            <person name="Morin E."/>
            <person name="Murat C."/>
            <person name="Riley R."/>
            <person name="Ohm R."/>
            <person name="Sun H."/>
            <person name="Tunlid A."/>
            <person name="Henrissat B."/>
            <person name="Grigoriev I.V."/>
            <person name="Hibbett D.S."/>
            <person name="Martin F."/>
        </authorList>
    </citation>
    <scope>NUCLEOTIDE SEQUENCE [LARGE SCALE GENOMIC DNA]</scope>
    <source>
        <strain evidence="3">FD-334 SS-4</strain>
    </source>
</reference>
<protein>
    <submittedName>
        <fullName evidence="2">Uncharacterized protein</fullName>
    </submittedName>
</protein>
<keyword evidence="3" id="KW-1185">Reference proteome</keyword>
<dbReference type="AlphaFoldDB" id="A0A0D2PY48"/>